<protein>
    <submittedName>
        <fullName evidence="2">Uncharacterized protein</fullName>
    </submittedName>
</protein>
<organism evidence="2 3">
    <name type="scientific">Aeromicrobium fastidiosum</name>
    <dbReference type="NCBI Taxonomy" id="52699"/>
    <lineage>
        <taxon>Bacteria</taxon>
        <taxon>Bacillati</taxon>
        <taxon>Actinomycetota</taxon>
        <taxon>Actinomycetes</taxon>
        <taxon>Propionibacteriales</taxon>
        <taxon>Nocardioidaceae</taxon>
        <taxon>Aeromicrobium</taxon>
    </lineage>
</organism>
<name>A0A641AS96_9ACTN</name>
<gene>
    <name evidence="2" type="ORF">ESP62_006625</name>
</gene>
<feature type="region of interest" description="Disordered" evidence="1">
    <location>
        <begin position="236"/>
        <end position="257"/>
    </location>
</feature>
<dbReference type="RefSeq" id="WP_129181722.1">
    <property type="nucleotide sequence ID" value="NZ_JAGIOG010000001.1"/>
</dbReference>
<dbReference type="OrthoDB" id="3741431at2"/>
<comment type="caution">
    <text evidence="2">The sequence shown here is derived from an EMBL/GenBank/DDBJ whole genome shotgun (WGS) entry which is preliminary data.</text>
</comment>
<evidence type="ECO:0000313" key="2">
    <source>
        <dbReference type="EMBL" id="KAA1380829.1"/>
    </source>
</evidence>
<dbReference type="Proteomes" id="UP001515100">
    <property type="component" value="Unassembled WGS sequence"/>
</dbReference>
<evidence type="ECO:0000256" key="1">
    <source>
        <dbReference type="SAM" id="MobiDB-lite"/>
    </source>
</evidence>
<dbReference type="EMBL" id="SDPP02000001">
    <property type="protein sequence ID" value="KAA1380829.1"/>
    <property type="molecule type" value="Genomic_DNA"/>
</dbReference>
<accession>A0A641AS96</accession>
<proteinExistence type="predicted"/>
<evidence type="ECO:0000313" key="3">
    <source>
        <dbReference type="Proteomes" id="UP001515100"/>
    </source>
</evidence>
<sequence>MPDDSEVDLDIRPWPPAFSGAFVDDARATLTAARVLVAVGPPGGARDELAAAVAGLVRRPSPTRHVARQGEDVLPYFALGQLFTDLRPSAGAGADVVAELVRDTIDESDEPPLLVLVDAELADPESVDVLVDLAGSGHLLLVATIAPGAEAARDRLLATGGAVVEVPPLDGPQIADLLRTRFGAEPHPSLTEQVLQRTGGAHGFVHRLVDACVVAGTIVVDDGMLVVGPPLPGSPAGGPGATLVPPADGPDSTPTDGGVSLADLVDVTALLGQLDADEARTLFGARVVEIASTAGVLSLADDTIGFTFPVEAPRTMDLDRQGELFDRYADALPRTTARAGVAPRAADWWRATGHLLPVDLAARAARGANLQGRYRRALVYSDPGNNVEHAPIVPVERGFAFIELGRTDEFLALYDGIEPAHLGEDELFSYLLGVALLDDDERDRLTQRALHSDDPATRRRREAVRTLSDLARATFVTAGEKVASRLRALAFSGQLSPGNRAMAFATLSAAMRHSARPAQALQASTFALEILSDAGDAMSAHHLATTHELHVRALMTALDLPGAEDAVRAYSAAGLRTGGSGRLETVLLALVRMQHGEVRDALDNALKFLDELGTHDPHMLRGWIEAVAAECLVHLDRASEAMSMLDTAARHPSALPQVDLERRITMAAVRDALAEPEEALEILDGVIDETIDRGLRLTRIEAAAAGVLVGGPPQVERLIEAVDDLVDPTGVPKVWQSFAWAVREYDIASIVDLADDLEAKEARLMAAGVAQFVLDMARRATDLTPETRTRLSALADLSAPRLP</sequence>
<keyword evidence="3" id="KW-1185">Reference proteome</keyword>
<reference evidence="2" key="1">
    <citation type="submission" date="2019-09" db="EMBL/GenBank/DDBJ databases">
        <authorList>
            <person name="Li J."/>
        </authorList>
    </citation>
    <scope>NUCLEOTIDE SEQUENCE [LARGE SCALE GENOMIC DNA]</scope>
    <source>
        <strain evidence="2">NRBC 14897</strain>
    </source>
</reference>
<dbReference type="AlphaFoldDB" id="A0A641AS96"/>